<dbReference type="AlphaFoldDB" id="A0A200Q1X5"/>
<evidence type="ECO:0000313" key="2">
    <source>
        <dbReference type="Proteomes" id="UP000195402"/>
    </source>
</evidence>
<protein>
    <recommendedName>
        <fullName evidence="3">Zinc finger protein</fullName>
    </recommendedName>
</protein>
<comment type="caution">
    <text evidence="1">The sequence shown here is derived from an EMBL/GenBank/DDBJ whole genome shotgun (WGS) entry which is preliminary data.</text>
</comment>
<reference evidence="1 2" key="1">
    <citation type="journal article" date="2017" name="Mol. Plant">
        <title>The Genome of Medicinal Plant Macleaya cordata Provides New Insights into Benzylisoquinoline Alkaloids Metabolism.</title>
        <authorList>
            <person name="Liu X."/>
            <person name="Liu Y."/>
            <person name="Huang P."/>
            <person name="Ma Y."/>
            <person name="Qing Z."/>
            <person name="Tang Q."/>
            <person name="Cao H."/>
            <person name="Cheng P."/>
            <person name="Zheng Y."/>
            <person name="Yuan Z."/>
            <person name="Zhou Y."/>
            <person name="Liu J."/>
            <person name="Tang Z."/>
            <person name="Zhuo Y."/>
            <person name="Zhang Y."/>
            <person name="Yu L."/>
            <person name="Huang J."/>
            <person name="Yang P."/>
            <person name="Peng Q."/>
            <person name="Zhang J."/>
            <person name="Jiang W."/>
            <person name="Zhang Z."/>
            <person name="Lin K."/>
            <person name="Ro D.K."/>
            <person name="Chen X."/>
            <person name="Xiong X."/>
            <person name="Shang Y."/>
            <person name="Huang S."/>
            <person name="Zeng J."/>
        </authorList>
    </citation>
    <scope>NUCLEOTIDE SEQUENCE [LARGE SCALE GENOMIC DNA]</scope>
    <source>
        <strain evidence="2">cv. BLH2017</strain>
        <tissue evidence="1">Root</tissue>
    </source>
</reference>
<dbReference type="Proteomes" id="UP000195402">
    <property type="component" value="Unassembled WGS sequence"/>
</dbReference>
<keyword evidence="2" id="KW-1185">Reference proteome</keyword>
<dbReference type="InParanoid" id="A0A200Q1X5"/>
<organism evidence="1 2">
    <name type="scientific">Macleaya cordata</name>
    <name type="common">Five-seeded plume-poppy</name>
    <name type="synonym">Bocconia cordata</name>
    <dbReference type="NCBI Taxonomy" id="56857"/>
    <lineage>
        <taxon>Eukaryota</taxon>
        <taxon>Viridiplantae</taxon>
        <taxon>Streptophyta</taxon>
        <taxon>Embryophyta</taxon>
        <taxon>Tracheophyta</taxon>
        <taxon>Spermatophyta</taxon>
        <taxon>Magnoliopsida</taxon>
        <taxon>Ranunculales</taxon>
        <taxon>Papaveraceae</taxon>
        <taxon>Papaveroideae</taxon>
        <taxon>Macleaya</taxon>
    </lineage>
</organism>
<name>A0A200Q1X5_MACCD</name>
<accession>A0A200Q1X5</accession>
<dbReference type="EMBL" id="MVGT01003301">
    <property type="protein sequence ID" value="OVA04446.1"/>
    <property type="molecule type" value="Genomic_DNA"/>
</dbReference>
<evidence type="ECO:0008006" key="3">
    <source>
        <dbReference type="Google" id="ProtNLM"/>
    </source>
</evidence>
<gene>
    <name evidence="1" type="ORF">BVC80_1717g4</name>
</gene>
<evidence type="ECO:0000313" key="1">
    <source>
        <dbReference type="EMBL" id="OVA04446.1"/>
    </source>
</evidence>
<sequence length="97" mass="10274">MGGGRGKSSEAGLGMVCQMCDQEGHVGIDCPWVYTRCRKQDLHHPNLRTQMVVMVVGALSTGLRRVLGETPRAVIPVVMAGGSCPFLGLCTTMASPT</sequence>
<proteinExistence type="predicted"/>